<dbReference type="Pfam" id="PF00643">
    <property type="entry name" value="zf-B_box"/>
    <property type="match status" value="1"/>
</dbReference>
<gene>
    <name evidence="2" type="ORF">MCOR_49246</name>
</gene>
<dbReference type="Proteomes" id="UP000507470">
    <property type="component" value="Unassembled WGS sequence"/>
</dbReference>
<dbReference type="GO" id="GO:0008270">
    <property type="term" value="F:zinc ion binding"/>
    <property type="evidence" value="ECO:0007669"/>
    <property type="project" value="InterPro"/>
</dbReference>
<evidence type="ECO:0000313" key="3">
    <source>
        <dbReference type="Proteomes" id="UP000507470"/>
    </source>
</evidence>
<organism evidence="2 3">
    <name type="scientific">Mytilus coruscus</name>
    <name type="common">Sea mussel</name>
    <dbReference type="NCBI Taxonomy" id="42192"/>
    <lineage>
        <taxon>Eukaryota</taxon>
        <taxon>Metazoa</taxon>
        <taxon>Spiralia</taxon>
        <taxon>Lophotrochozoa</taxon>
        <taxon>Mollusca</taxon>
        <taxon>Bivalvia</taxon>
        <taxon>Autobranchia</taxon>
        <taxon>Pteriomorphia</taxon>
        <taxon>Mytilida</taxon>
        <taxon>Mytiloidea</taxon>
        <taxon>Mytilidae</taxon>
        <taxon>Mytilinae</taxon>
        <taxon>Mytilus</taxon>
    </lineage>
</organism>
<dbReference type="SUPFAM" id="SSF57845">
    <property type="entry name" value="B-box zinc-binding domain"/>
    <property type="match status" value="1"/>
</dbReference>
<protein>
    <recommendedName>
        <fullName evidence="1">B box-type domain-containing protein</fullName>
    </recommendedName>
</protein>
<keyword evidence="3" id="KW-1185">Reference proteome</keyword>
<accession>A0A6J8EC42</accession>
<feature type="domain" description="B box-type" evidence="1">
    <location>
        <begin position="45"/>
        <end position="84"/>
    </location>
</feature>
<evidence type="ECO:0000313" key="2">
    <source>
        <dbReference type="EMBL" id="CAC5416651.1"/>
    </source>
</evidence>
<dbReference type="EMBL" id="CACVKT020008671">
    <property type="protein sequence ID" value="CAC5416651.1"/>
    <property type="molecule type" value="Genomic_DNA"/>
</dbReference>
<sequence>MATSTICKLCGKTSPIFYCKTYKIWCCNVCFKNHTSSCKRLAEFQYHICKRHTRQVQGYCCKCYEITCNECAVLNHKGHSICSIPAGLRNITSENTAAVSKDLLAKEIRLKSFFQKCHANFPEERHCLVTCIKEEEKNGIAGVKDELILHLENIQKFHLSKKALLNEAKVNFDSLQSNNFSLTTLSRWSHVKRLLQKCNERFTNCNTNVVVNLMNVSDIRQLFRSRVM</sequence>
<proteinExistence type="predicted"/>
<name>A0A6J8EC42_MYTCO</name>
<evidence type="ECO:0000259" key="1">
    <source>
        <dbReference type="Pfam" id="PF00643"/>
    </source>
</evidence>
<dbReference type="AlphaFoldDB" id="A0A6J8EC42"/>
<reference evidence="2 3" key="1">
    <citation type="submission" date="2020-06" db="EMBL/GenBank/DDBJ databases">
        <authorList>
            <person name="Li R."/>
            <person name="Bekaert M."/>
        </authorList>
    </citation>
    <scope>NUCLEOTIDE SEQUENCE [LARGE SCALE GENOMIC DNA]</scope>
    <source>
        <strain evidence="3">wild</strain>
    </source>
</reference>
<dbReference type="InterPro" id="IPR000315">
    <property type="entry name" value="Znf_B-box"/>
</dbReference>